<protein>
    <submittedName>
        <fullName evidence="2">Uncharacterized protein</fullName>
    </submittedName>
</protein>
<feature type="region of interest" description="Disordered" evidence="1">
    <location>
        <begin position="200"/>
        <end position="232"/>
    </location>
</feature>
<reference evidence="2" key="1">
    <citation type="submission" date="2018-12" db="EMBL/GenBank/DDBJ databases">
        <authorList>
            <person name="Syme R.A."/>
            <person name="Farfan-Caceres L."/>
            <person name="Lichtenzveig J."/>
        </authorList>
    </citation>
    <scope>NUCLEOTIDE SEQUENCE</scope>
    <source>
        <strain evidence="2">Al4</strain>
    </source>
</reference>
<evidence type="ECO:0000256" key="1">
    <source>
        <dbReference type="SAM" id="MobiDB-lite"/>
    </source>
</evidence>
<name>A0A8H7IXZ8_9PLEO</name>
<evidence type="ECO:0000313" key="2">
    <source>
        <dbReference type="EMBL" id="KAF9692111.1"/>
    </source>
</evidence>
<sequence>MATLFADFSFDAPSPSSSSSLAADHEAERALMNCSPTSMPSTPQQPYSRPLTPPPCTMGDLAQLLGGQKLFISTSRSHKTPAGPPTPPSDDDTFPTDQLDQLDQQASRPTYCRASASIMRMQRQAHSRLQCCSSQASDISKLVRMIEQEEQCHISAPASRSASTCAAAGSAGDDEGIDMDYDCPLRVTEPLFSRPLYRAGDRHHDSVRVSKHVRMRKRSSTTKDTKERRKTK</sequence>
<dbReference type="AlphaFoldDB" id="A0A8H7IXZ8"/>
<gene>
    <name evidence="2" type="ORF">EKO04_009919</name>
</gene>
<feature type="compositionally biased region" description="Basic residues" evidence="1">
    <location>
        <begin position="209"/>
        <end position="220"/>
    </location>
</feature>
<feature type="compositionally biased region" description="Basic and acidic residues" evidence="1">
    <location>
        <begin position="221"/>
        <end position="232"/>
    </location>
</feature>
<reference evidence="2" key="2">
    <citation type="submission" date="2020-09" db="EMBL/GenBank/DDBJ databases">
        <title>Reference genome assembly for Australian Ascochyta lentis isolate Al4.</title>
        <authorList>
            <person name="Lee R.C."/>
            <person name="Farfan-Caceres L.M."/>
            <person name="Debler J.W."/>
            <person name="Williams A.H."/>
            <person name="Henares B.M."/>
        </authorList>
    </citation>
    <scope>NUCLEOTIDE SEQUENCE</scope>
    <source>
        <strain evidence="2">Al4</strain>
    </source>
</reference>
<dbReference type="Proteomes" id="UP000651452">
    <property type="component" value="Unassembled WGS sequence"/>
</dbReference>
<evidence type="ECO:0000313" key="3">
    <source>
        <dbReference type="Proteomes" id="UP000651452"/>
    </source>
</evidence>
<keyword evidence="3" id="KW-1185">Reference proteome</keyword>
<feature type="compositionally biased region" description="Low complexity" evidence="1">
    <location>
        <begin position="1"/>
        <end position="22"/>
    </location>
</feature>
<dbReference type="EMBL" id="RZGK01000019">
    <property type="protein sequence ID" value="KAF9692111.1"/>
    <property type="molecule type" value="Genomic_DNA"/>
</dbReference>
<organism evidence="2 3">
    <name type="scientific">Ascochyta lentis</name>
    <dbReference type="NCBI Taxonomy" id="205686"/>
    <lineage>
        <taxon>Eukaryota</taxon>
        <taxon>Fungi</taxon>
        <taxon>Dikarya</taxon>
        <taxon>Ascomycota</taxon>
        <taxon>Pezizomycotina</taxon>
        <taxon>Dothideomycetes</taxon>
        <taxon>Pleosporomycetidae</taxon>
        <taxon>Pleosporales</taxon>
        <taxon>Pleosporineae</taxon>
        <taxon>Didymellaceae</taxon>
        <taxon>Ascochyta</taxon>
    </lineage>
</organism>
<accession>A0A8H7IXZ8</accession>
<feature type="region of interest" description="Disordered" evidence="1">
    <location>
        <begin position="75"/>
        <end position="108"/>
    </location>
</feature>
<dbReference type="OrthoDB" id="3910171at2759"/>
<feature type="compositionally biased region" description="Polar residues" evidence="1">
    <location>
        <begin position="98"/>
        <end position="108"/>
    </location>
</feature>
<feature type="region of interest" description="Disordered" evidence="1">
    <location>
        <begin position="1"/>
        <end position="58"/>
    </location>
</feature>
<comment type="caution">
    <text evidence="2">The sequence shown here is derived from an EMBL/GenBank/DDBJ whole genome shotgun (WGS) entry which is preliminary data.</text>
</comment>
<proteinExistence type="predicted"/>
<feature type="compositionally biased region" description="Low complexity" evidence="1">
    <location>
        <begin position="35"/>
        <end position="48"/>
    </location>
</feature>